<name>A0AAN6RB90_9PLEO</name>
<dbReference type="Proteomes" id="UP001280581">
    <property type="component" value="Unassembled WGS sequence"/>
</dbReference>
<dbReference type="AlphaFoldDB" id="A0AAN6RB90"/>
<gene>
    <name evidence="2" type="ORF">GRF29_213g72494</name>
</gene>
<sequence length="144" mass="16167">MFPDTMLSKAFKLLSIATHPTPTPISSTRQLINQLRTLSQDAELKPSSKTPSTSDTSTDQAATRFALLADLLQRRAAIFEEHRKVLSGKQKHYDGMCAAEARALWEEVDAKVGMVMRAWVQGEVFSEEQVAELKEMVCPHYDWA</sequence>
<comment type="caution">
    <text evidence="2">The sequence shown here is derived from an EMBL/GenBank/DDBJ whole genome shotgun (WGS) entry which is preliminary data.</text>
</comment>
<evidence type="ECO:0000256" key="1">
    <source>
        <dbReference type="SAM" id="MobiDB-lite"/>
    </source>
</evidence>
<evidence type="ECO:0000313" key="3">
    <source>
        <dbReference type="Proteomes" id="UP001280581"/>
    </source>
</evidence>
<feature type="compositionally biased region" description="Low complexity" evidence="1">
    <location>
        <begin position="45"/>
        <end position="59"/>
    </location>
</feature>
<evidence type="ECO:0000313" key="2">
    <source>
        <dbReference type="EMBL" id="KAK3200809.1"/>
    </source>
</evidence>
<organism evidence="2 3">
    <name type="scientific">Pseudopithomyces chartarum</name>
    <dbReference type="NCBI Taxonomy" id="1892770"/>
    <lineage>
        <taxon>Eukaryota</taxon>
        <taxon>Fungi</taxon>
        <taxon>Dikarya</taxon>
        <taxon>Ascomycota</taxon>
        <taxon>Pezizomycotina</taxon>
        <taxon>Dothideomycetes</taxon>
        <taxon>Pleosporomycetidae</taxon>
        <taxon>Pleosporales</taxon>
        <taxon>Massarineae</taxon>
        <taxon>Didymosphaeriaceae</taxon>
        <taxon>Pseudopithomyces</taxon>
    </lineage>
</organism>
<keyword evidence="3" id="KW-1185">Reference proteome</keyword>
<dbReference type="EMBL" id="WVTA01000017">
    <property type="protein sequence ID" value="KAK3200809.1"/>
    <property type="molecule type" value="Genomic_DNA"/>
</dbReference>
<accession>A0AAN6RB90</accession>
<feature type="region of interest" description="Disordered" evidence="1">
    <location>
        <begin position="40"/>
        <end position="59"/>
    </location>
</feature>
<protein>
    <submittedName>
        <fullName evidence="2">Uncharacterized protein</fullName>
    </submittedName>
</protein>
<proteinExistence type="predicted"/>
<reference evidence="2 3" key="1">
    <citation type="submission" date="2021-02" db="EMBL/GenBank/DDBJ databases">
        <title>Genome assembly of Pseudopithomyces chartarum.</title>
        <authorList>
            <person name="Jauregui R."/>
            <person name="Singh J."/>
            <person name="Voisey C."/>
        </authorList>
    </citation>
    <scope>NUCLEOTIDE SEQUENCE [LARGE SCALE GENOMIC DNA]</scope>
    <source>
        <strain evidence="2 3">AGR01</strain>
    </source>
</reference>